<comment type="caution">
    <text evidence="1">The sequence shown here is derived from an EMBL/GenBank/DDBJ whole genome shotgun (WGS) entry which is preliminary data.</text>
</comment>
<dbReference type="RefSeq" id="WP_075884576.1">
    <property type="nucleotide sequence ID" value="NZ_CAQOBB010000007.1"/>
</dbReference>
<dbReference type="Proteomes" id="UP000186758">
    <property type="component" value="Unassembled WGS sequence"/>
</dbReference>
<gene>
    <name evidence="1" type="ORF">BO223_00955</name>
</gene>
<evidence type="ECO:0000313" key="1">
    <source>
        <dbReference type="EMBL" id="OLU47081.1"/>
    </source>
</evidence>
<reference evidence="1 2" key="1">
    <citation type="submission" date="2016-11" db="EMBL/GenBank/DDBJ databases">
        <title>Description of two novel members of the family Erysipelotrichaceae: Ileibacterium lipovorans gen. nov., sp. nov. and Dubosiella newyorkensis, gen. nov., sp. nov.</title>
        <authorList>
            <person name="Cox L.M."/>
            <person name="Sohn J."/>
            <person name="Tyrrell K.L."/>
            <person name="Citron D.M."/>
            <person name="Lawson P.A."/>
            <person name="Patel N.B."/>
            <person name="Iizumi T."/>
            <person name="Perez-Perez G.I."/>
            <person name="Goldstein E.J."/>
            <person name="Blaser M.J."/>
        </authorList>
    </citation>
    <scope>NUCLEOTIDE SEQUENCE [LARGE SCALE GENOMIC DNA]</scope>
    <source>
        <strain evidence="1 2">NYU-BL-K8</strain>
    </source>
</reference>
<dbReference type="EMBL" id="MPJZ01000010">
    <property type="protein sequence ID" value="OLU47081.1"/>
    <property type="molecule type" value="Genomic_DNA"/>
</dbReference>
<dbReference type="AlphaFoldDB" id="A0A1Q9YN06"/>
<protein>
    <submittedName>
        <fullName evidence="1">Uncharacterized protein</fullName>
    </submittedName>
</protein>
<organism evidence="1 2">
    <name type="scientific">Faecalibaculum rodentium</name>
    <dbReference type="NCBI Taxonomy" id="1702221"/>
    <lineage>
        <taxon>Bacteria</taxon>
        <taxon>Bacillati</taxon>
        <taxon>Bacillota</taxon>
        <taxon>Erysipelotrichia</taxon>
        <taxon>Erysipelotrichales</taxon>
        <taxon>Erysipelotrichaceae</taxon>
        <taxon>Faecalibaculum</taxon>
    </lineage>
</organism>
<proteinExistence type="predicted"/>
<name>A0A1Q9YN06_9FIRM</name>
<evidence type="ECO:0000313" key="2">
    <source>
        <dbReference type="Proteomes" id="UP000186758"/>
    </source>
</evidence>
<accession>A0A1Q9YN06</accession>
<sequence length="150" mass="17018">MKRHERYIWLLFGCLCLAVWTVIGITATKPEPKDPAWRFVQDYNTVSISPMETVTKYQDETLIGETYGIPVTLTTDKQILTIAVPPEASREHAKQLILDTAHTLNMQVSDQELLDFVKYLGSDLGISDSTTEIRLTKTQGVTIRKFIQES</sequence>